<dbReference type="Proteomes" id="UP001060919">
    <property type="component" value="Chromosome"/>
</dbReference>
<dbReference type="SUPFAM" id="SSF51703">
    <property type="entry name" value="Cobalamin (vitamin B12)-dependent enzymes"/>
    <property type="match status" value="1"/>
</dbReference>
<name>A0A915YM40_9BACT</name>
<protein>
    <submittedName>
        <fullName evidence="2">Methylmalonyl-CoA mutase family protein</fullName>
    </submittedName>
</protein>
<evidence type="ECO:0000313" key="2">
    <source>
        <dbReference type="EMBL" id="BDS15442.1"/>
    </source>
</evidence>
<evidence type="ECO:0000259" key="1">
    <source>
        <dbReference type="Pfam" id="PF01642"/>
    </source>
</evidence>
<dbReference type="EMBL" id="AP026867">
    <property type="protein sequence ID" value="BDS15442.1"/>
    <property type="molecule type" value="Genomic_DNA"/>
</dbReference>
<organism evidence="2 3">
    <name type="scientific">Aureispira anguillae</name>
    <dbReference type="NCBI Taxonomy" id="2864201"/>
    <lineage>
        <taxon>Bacteria</taxon>
        <taxon>Pseudomonadati</taxon>
        <taxon>Bacteroidota</taxon>
        <taxon>Saprospiria</taxon>
        <taxon>Saprospirales</taxon>
        <taxon>Saprospiraceae</taxon>
        <taxon>Aureispira</taxon>
    </lineage>
</organism>
<proteinExistence type="predicted"/>
<dbReference type="RefSeq" id="WP_264790600.1">
    <property type="nucleotide sequence ID" value="NZ_AP026867.1"/>
</dbReference>
<gene>
    <name evidence="2" type="ORF">AsAng_0062260</name>
</gene>
<keyword evidence="3" id="KW-1185">Reference proteome</keyword>
<dbReference type="PANTHER" id="PTHR48101">
    <property type="entry name" value="METHYLMALONYL-COA MUTASE, MITOCHONDRIAL-RELATED"/>
    <property type="match status" value="1"/>
</dbReference>
<dbReference type="KEGG" id="aup:AsAng_0062260"/>
<dbReference type="AlphaFoldDB" id="A0A915YM40"/>
<dbReference type="PANTHER" id="PTHR48101:SF1">
    <property type="entry name" value="METHYLMALONYL-COA MUTASE, LARGE SUBUNIT"/>
    <property type="match status" value="1"/>
</dbReference>
<accession>A0A915YM40</accession>
<dbReference type="Gene3D" id="3.20.20.240">
    <property type="entry name" value="Methylmalonyl-CoA mutase"/>
    <property type="match status" value="1"/>
</dbReference>
<sequence length="372" mass="41684">MTKEITNMEHTQNLFQEFEAVTTEDWLAAIEKFLKGKPVDSLNWEIEDELVISPVHRQATTTTQYLGSADLAINNNWNICEAFLIQTPSDYSTVNQLILDALSKGANALILNFEHFPSLNELSLLLKGVLLDLVHIHFKGAALLSNTKVFLEHLAQITNAQALNGSCDFGNITKEELLLCSDFCATAIPNLKLITIAIPNSSSTSLSQAIDTANQWILFLLDKGMNIEQVTHLLRFEFNIGEHYFVELSSIRAFKRLWLGLLEAYQAPKALFPTLHASTLSDQHENQYWNMITATTQAMASAIAGVNSIYVRPCSGLNQADDFTRRIARNVQHLLQSESYLNRVIDPASGAYYIENLTAALTKKAWQQFCEL</sequence>
<dbReference type="GO" id="GO:0031419">
    <property type="term" value="F:cobalamin binding"/>
    <property type="evidence" value="ECO:0007669"/>
    <property type="project" value="InterPro"/>
</dbReference>
<dbReference type="InterPro" id="IPR006099">
    <property type="entry name" value="MeMalonylCoA_mutase_a/b_cat"/>
</dbReference>
<dbReference type="GO" id="GO:0016866">
    <property type="term" value="F:intramolecular transferase activity"/>
    <property type="evidence" value="ECO:0007669"/>
    <property type="project" value="InterPro"/>
</dbReference>
<reference evidence="2" key="1">
    <citation type="submission" date="2022-09" db="EMBL/GenBank/DDBJ databases">
        <title>Aureispira anguillicida sp. nov., isolated from Leptocephalus of Japanese eel Anguilla japonica.</title>
        <authorList>
            <person name="Yuasa K."/>
            <person name="Mekata T."/>
            <person name="Ikunari K."/>
        </authorList>
    </citation>
    <scope>NUCLEOTIDE SEQUENCE</scope>
    <source>
        <strain evidence="2">EL160426</strain>
    </source>
</reference>
<feature type="domain" description="Methylmalonyl-CoA mutase alpha/beta chain catalytic" evidence="1">
    <location>
        <begin position="183"/>
        <end position="370"/>
    </location>
</feature>
<evidence type="ECO:0000313" key="3">
    <source>
        <dbReference type="Proteomes" id="UP001060919"/>
    </source>
</evidence>
<dbReference type="Pfam" id="PF01642">
    <property type="entry name" value="MM_CoA_mutase"/>
    <property type="match status" value="1"/>
</dbReference>
<dbReference type="InterPro" id="IPR016176">
    <property type="entry name" value="Cbl-dep_enz_cat"/>
</dbReference>